<keyword evidence="1" id="KW-0863">Zinc-finger</keyword>
<feature type="region of interest" description="Disordered" evidence="2">
    <location>
        <begin position="502"/>
        <end position="532"/>
    </location>
</feature>
<feature type="compositionally biased region" description="Polar residues" evidence="2">
    <location>
        <begin position="862"/>
        <end position="884"/>
    </location>
</feature>
<feature type="compositionally biased region" description="Pro residues" evidence="2">
    <location>
        <begin position="842"/>
        <end position="853"/>
    </location>
</feature>
<accession>A0A139I0H6</accession>
<feature type="compositionally biased region" description="Low complexity" evidence="2">
    <location>
        <begin position="683"/>
        <end position="734"/>
    </location>
</feature>
<dbReference type="Pfam" id="PF25289">
    <property type="entry name" value="DUF7877"/>
    <property type="match status" value="1"/>
</dbReference>
<dbReference type="GO" id="GO:0000993">
    <property type="term" value="F:RNA polymerase II complex binding"/>
    <property type="evidence" value="ECO:0007669"/>
    <property type="project" value="TreeGrafter"/>
</dbReference>
<dbReference type="InterPro" id="IPR057199">
    <property type="entry name" value="DUF7877"/>
</dbReference>
<keyword evidence="5" id="KW-1185">Reference proteome</keyword>
<dbReference type="GO" id="GO:0031124">
    <property type="term" value="P:mRNA 3'-end processing"/>
    <property type="evidence" value="ECO:0007669"/>
    <property type="project" value="TreeGrafter"/>
</dbReference>
<feature type="compositionally biased region" description="Polar residues" evidence="2">
    <location>
        <begin position="650"/>
        <end position="660"/>
    </location>
</feature>
<sequence length="907" mass="99868">MAAVNAHSATFPTPTADHHHHHHHPVAAHDQKRKRGDTATTPGLSDARLKQAQLDILQVLQSHDITPSFLHHPFPPAKAWSEEPSQKKARLSHASSDNATIQGNLSNAHYTSLQQLKTDASMVSEELTISIRSKAGERNPGNAGRPTVEELKQIHRIHSLENLIKDTVDREAQYIELKRAEHVKPKKEESRLSDLHDADTQSGLANGRAGTVLTLFGNAPTPKQLFSSLQNATQHTYAESELPVDEMPLPVGLTATKVMSAPADETKKGPTLDQAFAPPYSLAALQPPKAHKRSSTRDNYLAWEFKDPIQRNKKGGYTVQPLTVSTWLDYGALEGGEPVSPREKRKQRDRALSTSGETAEGPDKELSVDALKREEEALFRKAFSSFAPTRDESTAVVPEDVKDMVWWHKLGNKRFNDTFAIDPALLDETSASDRPLEIAEDGFKEEDFVKVIEDLDELEKTTIEPDPEPVTKKTDVEQVLRDVSELLETLASHQRIRYSTLPTSNGAARTPISPAPLTAAKIGKPDEPSDEELSTYNNLRRELAYLILKLPPYAVAKLDGDQLSDLGVSKLLTFQSQDVKGTLEEDQVTRSAKAQAQATANSIANLARPNSSAGQHYNTTAQRTPAIGQAANTRYGQQYGQRTPAPAASLQRQPSTQSYATPAAAQRPSYLSQNQYTRPGAAPPSYHQPQQYHQQRPPQQGGYNYNQQYQQTPGQQRPTYPSQNNNQQYQQYQQRSHTAAANAVGYQTNTPTQQQYYQNRTASPSKPGYPTPMHQQSTPQPGAQRPIAQAPPQPQQPGSGRATPVMGVNYPSQPHTPVNGFAPPPRQPQQGIAPRPSSSTPQPVPYQAPPGPMQQPAAIQANGQSPYRDTTPNDTSSIDSSSLTCGQCGKVFRYREWFKKHVQACTG</sequence>
<dbReference type="PANTHER" id="PTHR12460:SF0">
    <property type="entry name" value="CID DOMAIN-CONTAINING PROTEIN-RELATED"/>
    <property type="match status" value="1"/>
</dbReference>
<proteinExistence type="predicted"/>
<dbReference type="STRING" id="113226.A0A139I0H6"/>
<evidence type="ECO:0000256" key="1">
    <source>
        <dbReference type="PROSITE-ProRule" id="PRU00042"/>
    </source>
</evidence>
<dbReference type="GO" id="GO:0008270">
    <property type="term" value="F:zinc ion binding"/>
    <property type="evidence" value="ECO:0007669"/>
    <property type="project" value="UniProtKB-KW"/>
</dbReference>
<name>A0A139I0H6_9PEZI</name>
<organism evidence="4 5">
    <name type="scientific">Pseudocercospora musae</name>
    <dbReference type="NCBI Taxonomy" id="113226"/>
    <lineage>
        <taxon>Eukaryota</taxon>
        <taxon>Fungi</taxon>
        <taxon>Dikarya</taxon>
        <taxon>Ascomycota</taxon>
        <taxon>Pezizomycotina</taxon>
        <taxon>Dothideomycetes</taxon>
        <taxon>Dothideomycetidae</taxon>
        <taxon>Mycosphaerellales</taxon>
        <taxon>Mycosphaerellaceae</taxon>
        <taxon>Pseudocercospora</taxon>
    </lineage>
</organism>
<feature type="region of interest" description="Disordered" evidence="2">
    <location>
        <begin position="1"/>
        <end position="46"/>
    </location>
</feature>
<dbReference type="PROSITE" id="PS50157">
    <property type="entry name" value="ZINC_FINGER_C2H2_2"/>
    <property type="match status" value="1"/>
</dbReference>
<feature type="region of interest" description="Disordered" evidence="2">
    <location>
        <begin position="759"/>
        <end position="884"/>
    </location>
</feature>
<evidence type="ECO:0000313" key="4">
    <source>
        <dbReference type="EMBL" id="KXT08240.1"/>
    </source>
</evidence>
<feature type="region of interest" description="Disordered" evidence="2">
    <location>
        <begin position="638"/>
        <end position="739"/>
    </location>
</feature>
<dbReference type="InterPro" id="IPR056687">
    <property type="entry name" value="DUF7785"/>
</dbReference>
<gene>
    <name evidence="4" type="ORF">AC579_78</name>
</gene>
<evidence type="ECO:0000259" key="3">
    <source>
        <dbReference type="PROSITE" id="PS50157"/>
    </source>
</evidence>
<dbReference type="AlphaFoldDB" id="A0A139I0H6"/>
<protein>
    <recommendedName>
        <fullName evidence="3">C2H2-type domain-containing protein</fullName>
    </recommendedName>
</protein>
<dbReference type="PANTHER" id="PTHR12460">
    <property type="entry name" value="CYCLIN-DEPENDENT KINASE INHIBITOR-RELATED PROTEIN"/>
    <property type="match status" value="1"/>
</dbReference>
<feature type="domain" description="C2H2-type" evidence="3">
    <location>
        <begin position="883"/>
        <end position="907"/>
    </location>
</feature>
<dbReference type="Proteomes" id="UP000073492">
    <property type="component" value="Unassembled WGS sequence"/>
</dbReference>
<evidence type="ECO:0000256" key="2">
    <source>
        <dbReference type="SAM" id="MobiDB-lite"/>
    </source>
</evidence>
<dbReference type="OrthoDB" id="5354458at2759"/>
<keyword evidence="1" id="KW-0479">Metal-binding</keyword>
<comment type="caution">
    <text evidence="4">The sequence shown here is derived from an EMBL/GenBank/DDBJ whole genome shotgun (WGS) entry which is preliminary data.</text>
</comment>
<feature type="region of interest" description="Disordered" evidence="2">
    <location>
        <begin position="68"/>
        <end position="96"/>
    </location>
</feature>
<feature type="compositionally biased region" description="Low complexity" evidence="2">
    <location>
        <begin position="779"/>
        <end position="788"/>
    </location>
</feature>
<dbReference type="InterPro" id="IPR013087">
    <property type="entry name" value="Znf_C2H2_type"/>
</dbReference>
<dbReference type="Pfam" id="PF25009">
    <property type="entry name" value="DUF7785"/>
    <property type="match status" value="1"/>
</dbReference>
<feature type="compositionally biased region" description="Basic residues" evidence="2">
    <location>
        <begin position="18"/>
        <end position="35"/>
    </location>
</feature>
<feature type="region of interest" description="Disordered" evidence="2">
    <location>
        <begin position="333"/>
        <end position="365"/>
    </location>
</feature>
<keyword evidence="1" id="KW-0862">Zinc</keyword>
<evidence type="ECO:0000313" key="5">
    <source>
        <dbReference type="Proteomes" id="UP000073492"/>
    </source>
</evidence>
<reference evidence="4 5" key="1">
    <citation type="submission" date="2015-07" db="EMBL/GenBank/DDBJ databases">
        <title>Comparative genomics of the Sigatoka disease complex on banana suggests a link between parallel evolutionary changes in Pseudocercospora fijiensis and Pseudocercospora eumusae and increased virulence on the banana host.</title>
        <authorList>
            <person name="Chang T.-C."/>
            <person name="Salvucci A."/>
            <person name="Crous P.W."/>
            <person name="Stergiopoulos I."/>
        </authorList>
    </citation>
    <scope>NUCLEOTIDE SEQUENCE [LARGE SCALE GENOMIC DNA]</scope>
    <source>
        <strain evidence="4 5">CBS 116634</strain>
    </source>
</reference>
<dbReference type="EMBL" id="LFZO01000472">
    <property type="protein sequence ID" value="KXT08240.1"/>
    <property type="molecule type" value="Genomic_DNA"/>
</dbReference>